<dbReference type="GO" id="GO:0031295">
    <property type="term" value="P:T cell costimulation"/>
    <property type="evidence" value="ECO:0007669"/>
    <property type="project" value="TreeGrafter"/>
</dbReference>
<evidence type="ECO:0000256" key="3">
    <source>
        <dbReference type="ARBA" id="ARBA00022692"/>
    </source>
</evidence>
<evidence type="ECO:0000256" key="10">
    <source>
        <dbReference type="ARBA" id="ARBA00023319"/>
    </source>
</evidence>
<dbReference type="GO" id="GO:0009897">
    <property type="term" value="C:external side of plasma membrane"/>
    <property type="evidence" value="ECO:0007669"/>
    <property type="project" value="TreeGrafter"/>
</dbReference>
<evidence type="ECO:0000256" key="5">
    <source>
        <dbReference type="ARBA" id="ARBA00022989"/>
    </source>
</evidence>
<keyword evidence="14" id="KW-1185">Reference proteome</keyword>
<dbReference type="InterPro" id="IPR013783">
    <property type="entry name" value="Ig-like_fold"/>
</dbReference>
<accession>A0AAN9CHP7</accession>
<dbReference type="Pfam" id="PF07686">
    <property type="entry name" value="V-set"/>
    <property type="match status" value="1"/>
</dbReference>
<dbReference type="InterPro" id="IPR003599">
    <property type="entry name" value="Ig_sub"/>
</dbReference>
<dbReference type="InterPro" id="IPR013106">
    <property type="entry name" value="Ig_V-set"/>
</dbReference>
<feature type="signal peptide" evidence="11">
    <location>
        <begin position="1"/>
        <end position="20"/>
    </location>
</feature>
<dbReference type="GO" id="GO:0007166">
    <property type="term" value="P:cell surface receptor signaling pathway"/>
    <property type="evidence" value="ECO:0007669"/>
    <property type="project" value="TreeGrafter"/>
</dbReference>
<evidence type="ECO:0000256" key="8">
    <source>
        <dbReference type="ARBA" id="ARBA00023170"/>
    </source>
</evidence>
<dbReference type="InterPro" id="IPR007110">
    <property type="entry name" value="Ig-like_dom"/>
</dbReference>
<dbReference type="InterPro" id="IPR051713">
    <property type="entry name" value="T-cell_Activation_Regulation"/>
</dbReference>
<dbReference type="GO" id="GO:0042102">
    <property type="term" value="P:positive regulation of T cell proliferation"/>
    <property type="evidence" value="ECO:0007669"/>
    <property type="project" value="TreeGrafter"/>
</dbReference>
<protein>
    <recommendedName>
        <fullName evidence="12">Ig-like domain-containing protein</fullName>
    </recommendedName>
</protein>
<gene>
    <name evidence="13" type="ORF">R3I93_017335</name>
</gene>
<keyword evidence="10" id="KW-0393">Immunoglobulin domain</keyword>
<dbReference type="AlphaFoldDB" id="A0AAN9CHP7"/>
<reference evidence="13 14" key="1">
    <citation type="submission" date="2024-02" db="EMBL/GenBank/DDBJ databases">
        <title>Chromosome-level genome assembly of the Eurasian Minnow (Phoxinus phoxinus).</title>
        <authorList>
            <person name="Oriowo T.O."/>
            <person name="Martin S."/>
            <person name="Stange M."/>
            <person name="Chrysostomakis Y."/>
            <person name="Brown T."/>
            <person name="Winkler S."/>
            <person name="Kukowka S."/>
            <person name="Myers E.W."/>
            <person name="Bohne A."/>
        </authorList>
    </citation>
    <scope>NUCLEOTIDE SEQUENCE [LARGE SCALE GENOMIC DNA]</scope>
    <source>
        <strain evidence="13">ZFMK-TIS-60720</strain>
        <tissue evidence="13">Whole Organism</tissue>
    </source>
</reference>
<keyword evidence="5" id="KW-1133">Transmembrane helix</keyword>
<dbReference type="GO" id="GO:0006955">
    <property type="term" value="P:immune response"/>
    <property type="evidence" value="ECO:0007669"/>
    <property type="project" value="TreeGrafter"/>
</dbReference>
<keyword evidence="9" id="KW-0325">Glycoprotein</keyword>
<evidence type="ECO:0000313" key="14">
    <source>
        <dbReference type="Proteomes" id="UP001364617"/>
    </source>
</evidence>
<comment type="caution">
    <text evidence="13">The sequence shown here is derived from an EMBL/GenBank/DDBJ whole genome shotgun (WGS) entry which is preliminary data.</text>
</comment>
<keyword evidence="4 11" id="KW-0732">Signal</keyword>
<evidence type="ECO:0000256" key="9">
    <source>
        <dbReference type="ARBA" id="ARBA00023180"/>
    </source>
</evidence>
<dbReference type="SMART" id="SM00409">
    <property type="entry name" value="IG"/>
    <property type="match status" value="1"/>
</dbReference>
<dbReference type="PANTHER" id="PTHR25466:SF14">
    <property type="entry name" value="BUTYROPHILIN SUBFAMILY 2 MEMBER A2-LIKE-RELATED"/>
    <property type="match status" value="1"/>
</dbReference>
<evidence type="ECO:0000256" key="4">
    <source>
        <dbReference type="ARBA" id="ARBA00022729"/>
    </source>
</evidence>
<dbReference type="FunFam" id="2.60.40.10:FF:000142">
    <property type="entry name" value="V-set domain-containing T-cell activation inhibitor 1"/>
    <property type="match status" value="1"/>
</dbReference>
<dbReference type="EMBL" id="JAYKXH010000018">
    <property type="protein sequence ID" value="KAK7137226.1"/>
    <property type="molecule type" value="Genomic_DNA"/>
</dbReference>
<keyword evidence="8" id="KW-0675">Receptor</keyword>
<evidence type="ECO:0000256" key="1">
    <source>
        <dbReference type="ARBA" id="ARBA00004251"/>
    </source>
</evidence>
<name>A0AAN9CHP7_9TELE</name>
<feature type="domain" description="Ig-like" evidence="12">
    <location>
        <begin position="31"/>
        <end position="128"/>
    </location>
</feature>
<keyword evidence="7" id="KW-1015">Disulfide bond</keyword>
<proteinExistence type="predicted"/>
<evidence type="ECO:0000259" key="12">
    <source>
        <dbReference type="PROSITE" id="PS50835"/>
    </source>
</evidence>
<keyword evidence="2" id="KW-1003">Cell membrane</keyword>
<dbReference type="PROSITE" id="PS50835">
    <property type="entry name" value="IG_LIKE"/>
    <property type="match status" value="1"/>
</dbReference>
<keyword evidence="6" id="KW-0472">Membrane</keyword>
<evidence type="ECO:0000313" key="13">
    <source>
        <dbReference type="EMBL" id="KAK7137226.1"/>
    </source>
</evidence>
<feature type="chain" id="PRO_5042889549" description="Ig-like domain-containing protein" evidence="11">
    <location>
        <begin position="21"/>
        <end position="168"/>
    </location>
</feature>
<dbReference type="PANTHER" id="PTHR25466">
    <property type="entry name" value="T-LYMPHOCYTE ACTIVATION ANTIGEN"/>
    <property type="match status" value="1"/>
</dbReference>
<dbReference type="Proteomes" id="UP001364617">
    <property type="component" value="Unassembled WGS sequence"/>
</dbReference>
<sequence>MMISCFFICVFAVLINKVFLQDTVDVEAVIGGSVLLPCSSTEHDHKLQGINVHWRHSGSKIVCDITEGSHSQEKQDPEYKNRTETFPEEYKRGNFSIKLHKLIYADAGKYICYITHSSEHPTVQLIINESTAEKITISSEQENQGQTEPDSVETSSLGLWVDVVTLPV</sequence>
<evidence type="ECO:0000256" key="2">
    <source>
        <dbReference type="ARBA" id="ARBA00022475"/>
    </source>
</evidence>
<evidence type="ECO:0000256" key="7">
    <source>
        <dbReference type="ARBA" id="ARBA00023157"/>
    </source>
</evidence>
<dbReference type="GO" id="GO:0071222">
    <property type="term" value="P:cellular response to lipopolysaccharide"/>
    <property type="evidence" value="ECO:0007669"/>
    <property type="project" value="TreeGrafter"/>
</dbReference>
<dbReference type="SUPFAM" id="SSF48726">
    <property type="entry name" value="Immunoglobulin"/>
    <property type="match status" value="1"/>
</dbReference>
<keyword evidence="3" id="KW-0812">Transmembrane</keyword>
<evidence type="ECO:0000256" key="6">
    <source>
        <dbReference type="ARBA" id="ARBA00023136"/>
    </source>
</evidence>
<evidence type="ECO:0000256" key="11">
    <source>
        <dbReference type="SAM" id="SignalP"/>
    </source>
</evidence>
<dbReference type="GO" id="GO:0042130">
    <property type="term" value="P:negative regulation of T cell proliferation"/>
    <property type="evidence" value="ECO:0007669"/>
    <property type="project" value="TreeGrafter"/>
</dbReference>
<organism evidence="13 14">
    <name type="scientific">Phoxinus phoxinus</name>
    <name type="common">Eurasian minnow</name>
    <dbReference type="NCBI Taxonomy" id="58324"/>
    <lineage>
        <taxon>Eukaryota</taxon>
        <taxon>Metazoa</taxon>
        <taxon>Chordata</taxon>
        <taxon>Craniata</taxon>
        <taxon>Vertebrata</taxon>
        <taxon>Euteleostomi</taxon>
        <taxon>Actinopterygii</taxon>
        <taxon>Neopterygii</taxon>
        <taxon>Teleostei</taxon>
        <taxon>Ostariophysi</taxon>
        <taxon>Cypriniformes</taxon>
        <taxon>Leuciscidae</taxon>
        <taxon>Phoxininae</taxon>
        <taxon>Phoxinus</taxon>
    </lineage>
</organism>
<comment type="subcellular location">
    <subcellularLocation>
        <location evidence="1">Cell membrane</location>
        <topology evidence="1">Single-pass type I membrane protein</topology>
    </subcellularLocation>
</comment>
<dbReference type="Gene3D" id="2.60.40.10">
    <property type="entry name" value="Immunoglobulins"/>
    <property type="match status" value="1"/>
</dbReference>
<dbReference type="InterPro" id="IPR036179">
    <property type="entry name" value="Ig-like_dom_sf"/>
</dbReference>